<dbReference type="PRINTS" id="PR01011">
    <property type="entry name" value="GLUTPROXDASE"/>
</dbReference>
<dbReference type="Gene3D" id="3.40.30.10">
    <property type="entry name" value="Glutaredoxin"/>
    <property type="match status" value="1"/>
</dbReference>
<reference evidence="6 7" key="1">
    <citation type="submission" date="2019-02" db="EMBL/GenBank/DDBJ databases">
        <title>Deep-cultivation of Planctomycetes and their phenomic and genomic characterization uncovers novel biology.</title>
        <authorList>
            <person name="Wiegand S."/>
            <person name="Jogler M."/>
            <person name="Boedeker C."/>
            <person name="Pinto D."/>
            <person name="Vollmers J."/>
            <person name="Rivas-Marin E."/>
            <person name="Kohn T."/>
            <person name="Peeters S.H."/>
            <person name="Heuer A."/>
            <person name="Rast P."/>
            <person name="Oberbeckmann S."/>
            <person name="Bunk B."/>
            <person name="Jeske O."/>
            <person name="Meyerdierks A."/>
            <person name="Storesund J.E."/>
            <person name="Kallscheuer N."/>
            <person name="Luecker S."/>
            <person name="Lage O.M."/>
            <person name="Pohl T."/>
            <person name="Merkel B.J."/>
            <person name="Hornburger P."/>
            <person name="Mueller R.-W."/>
            <person name="Bruemmer F."/>
            <person name="Labrenz M."/>
            <person name="Spormann A.M."/>
            <person name="Op den Camp H."/>
            <person name="Overmann J."/>
            <person name="Amann R."/>
            <person name="Jetten M.S.M."/>
            <person name="Mascher T."/>
            <person name="Medema M.H."/>
            <person name="Devos D.P."/>
            <person name="Kaster A.-K."/>
            <person name="Ovreas L."/>
            <person name="Rohde M."/>
            <person name="Galperin M.Y."/>
            <person name="Jogler C."/>
        </authorList>
    </citation>
    <scope>NUCLEOTIDE SEQUENCE [LARGE SCALE GENOMIC DNA]</scope>
    <source>
        <strain evidence="6 7">EC9</strain>
    </source>
</reference>
<protein>
    <recommendedName>
        <fullName evidence="4">Glutathione peroxidase</fullName>
    </recommendedName>
</protein>
<dbReference type="PANTHER" id="PTHR11592:SF78">
    <property type="entry name" value="GLUTATHIONE PEROXIDASE"/>
    <property type="match status" value="1"/>
</dbReference>
<keyword evidence="7" id="KW-1185">Reference proteome</keyword>
<dbReference type="Pfam" id="PF00255">
    <property type="entry name" value="GSHPx"/>
    <property type="match status" value="1"/>
</dbReference>
<evidence type="ECO:0000256" key="4">
    <source>
        <dbReference type="RuleBase" id="RU000499"/>
    </source>
</evidence>
<dbReference type="PROSITE" id="PS51355">
    <property type="entry name" value="GLUTATHIONE_PEROXID_3"/>
    <property type="match status" value="1"/>
</dbReference>
<dbReference type="KEGG" id="ruv:EC9_20680"/>
<dbReference type="InterPro" id="IPR000889">
    <property type="entry name" value="Glutathione_peroxidase"/>
</dbReference>
<keyword evidence="3 4" id="KW-0560">Oxidoreductase</keyword>
<keyword evidence="2 4" id="KW-0575">Peroxidase</keyword>
<dbReference type="GO" id="GO:0004601">
    <property type="term" value="F:peroxidase activity"/>
    <property type="evidence" value="ECO:0007669"/>
    <property type="project" value="UniProtKB-KW"/>
</dbReference>
<dbReference type="InterPro" id="IPR029759">
    <property type="entry name" value="GPX_AS"/>
</dbReference>
<dbReference type="InterPro" id="IPR036249">
    <property type="entry name" value="Thioredoxin-like_sf"/>
</dbReference>
<dbReference type="AlphaFoldDB" id="A0A517LZ28"/>
<dbReference type="FunFam" id="3.40.30.10:FF:000010">
    <property type="entry name" value="Glutathione peroxidase"/>
    <property type="match status" value="1"/>
</dbReference>
<name>A0A517LZ28_9BACT</name>
<sequence length="272" mass="29766">MLLKKPGVVVQMLPLSSRHVKLAARLAQSIIFPKSVRRVAITRGTPSADAIEACYYAYCIAFANDFPLACGGGWPFPTHSLLWRKSVSKISFSLLVASFFLGLAMNHANAHDHLTDFKVESIDGETVDLGQYKGKVLLVVNVASECGLTPQYAGLQALYEKYQDKGLVVLGFPCNQFGKQEPGTSAEIKSFCKSNYDVTFPMFAKVEVKGANAAPLYKYLSAAETKPKGPGNVSWNFEKFLVDGHGHLVGRYAPQTEPNDAELTKQIESLLK</sequence>
<dbReference type="PROSITE" id="PS00460">
    <property type="entry name" value="GLUTATHIONE_PEROXID_1"/>
    <property type="match status" value="1"/>
</dbReference>
<evidence type="ECO:0000256" key="1">
    <source>
        <dbReference type="ARBA" id="ARBA00006926"/>
    </source>
</evidence>
<dbReference type="CDD" id="cd00340">
    <property type="entry name" value="GSH_Peroxidase"/>
    <property type="match status" value="1"/>
</dbReference>
<dbReference type="PANTHER" id="PTHR11592">
    <property type="entry name" value="GLUTATHIONE PEROXIDASE"/>
    <property type="match status" value="1"/>
</dbReference>
<feature type="domain" description="Thioredoxin" evidence="5">
    <location>
        <begin position="108"/>
        <end position="272"/>
    </location>
</feature>
<dbReference type="InterPro" id="IPR013766">
    <property type="entry name" value="Thioredoxin_domain"/>
</dbReference>
<accession>A0A517LZ28</accession>
<evidence type="ECO:0000256" key="2">
    <source>
        <dbReference type="ARBA" id="ARBA00022559"/>
    </source>
</evidence>
<gene>
    <name evidence="6" type="primary">gpx1</name>
    <name evidence="6" type="ORF">EC9_20680</name>
</gene>
<evidence type="ECO:0000313" key="7">
    <source>
        <dbReference type="Proteomes" id="UP000319557"/>
    </source>
</evidence>
<dbReference type="PROSITE" id="PS51352">
    <property type="entry name" value="THIOREDOXIN_2"/>
    <property type="match status" value="1"/>
</dbReference>
<evidence type="ECO:0000313" key="6">
    <source>
        <dbReference type="EMBL" id="QDS87885.1"/>
    </source>
</evidence>
<dbReference type="EMBL" id="CP036261">
    <property type="protein sequence ID" value="QDS87885.1"/>
    <property type="molecule type" value="Genomic_DNA"/>
</dbReference>
<organism evidence="6 7">
    <name type="scientific">Rosistilla ulvae</name>
    <dbReference type="NCBI Taxonomy" id="1930277"/>
    <lineage>
        <taxon>Bacteria</taxon>
        <taxon>Pseudomonadati</taxon>
        <taxon>Planctomycetota</taxon>
        <taxon>Planctomycetia</taxon>
        <taxon>Pirellulales</taxon>
        <taxon>Pirellulaceae</taxon>
        <taxon>Rosistilla</taxon>
    </lineage>
</organism>
<proteinExistence type="inferred from homology"/>
<dbReference type="Proteomes" id="UP000319557">
    <property type="component" value="Chromosome"/>
</dbReference>
<dbReference type="SUPFAM" id="SSF52833">
    <property type="entry name" value="Thioredoxin-like"/>
    <property type="match status" value="1"/>
</dbReference>
<dbReference type="InterPro" id="IPR029760">
    <property type="entry name" value="GPX_CS"/>
</dbReference>
<dbReference type="PROSITE" id="PS00763">
    <property type="entry name" value="GLUTATHIONE_PEROXID_2"/>
    <property type="match status" value="1"/>
</dbReference>
<comment type="similarity">
    <text evidence="1 4">Belongs to the glutathione peroxidase family.</text>
</comment>
<dbReference type="GO" id="GO:0034599">
    <property type="term" value="P:cellular response to oxidative stress"/>
    <property type="evidence" value="ECO:0007669"/>
    <property type="project" value="TreeGrafter"/>
</dbReference>
<evidence type="ECO:0000256" key="3">
    <source>
        <dbReference type="ARBA" id="ARBA00023002"/>
    </source>
</evidence>
<evidence type="ECO:0000259" key="5">
    <source>
        <dbReference type="PROSITE" id="PS51352"/>
    </source>
</evidence>